<dbReference type="InterPro" id="IPR059002">
    <property type="entry name" value="IBH1_N"/>
</dbReference>
<evidence type="ECO:0000313" key="2">
    <source>
        <dbReference type="EMBL" id="PKI50830.1"/>
    </source>
</evidence>
<dbReference type="AlphaFoldDB" id="A0A2I0J4I8"/>
<name>A0A2I0J4I8_PUNGR</name>
<organism evidence="2 3">
    <name type="scientific">Punica granatum</name>
    <name type="common">Pomegranate</name>
    <dbReference type="NCBI Taxonomy" id="22663"/>
    <lineage>
        <taxon>Eukaryota</taxon>
        <taxon>Viridiplantae</taxon>
        <taxon>Streptophyta</taxon>
        <taxon>Embryophyta</taxon>
        <taxon>Tracheophyta</taxon>
        <taxon>Spermatophyta</taxon>
        <taxon>Magnoliopsida</taxon>
        <taxon>eudicotyledons</taxon>
        <taxon>Gunneridae</taxon>
        <taxon>Pentapetalae</taxon>
        <taxon>rosids</taxon>
        <taxon>malvids</taxon>
        <taxon>Myrtales</taxon>
        <taxon>Lythraceae</taxon>
        <taxon>Punica</taxon>
    </lineage>
</organism>
<dbReference type="Pfam" id="PF26576">
    <property type="entry name" value="IBH1_N"/>
    <property type="match status" value="1"/>
</dbReference>
<reference evidence="2 3" key="1">
    <citation type="submission" date="2017-11" db="EMBL/GenBank/DDBJ databases">
        <title>De-novo sequencing of pomegranate (Punica granatum L.) genome.</title>
        <authorList>
            <person name="Akparov Z."/>
            <person name="Amiraslanov A."/>
            <person name="Hajiyeva S."/>
            <person name="Abbasov M."/>
            <person name="Kaur K."/>
            <person name="Hamwieh A."/>
            <person name="Solovyev V."/>
            <person name="Salamov A."/>
            <person name="Braich B."/>
            <person name="Kosarev P."/>
            <person name="Mahmoud A."/>
            <person name="Hajiyev E."/>
            <person name="Babayeva S."/>
            <person name="Izzatullayeva V."/>
            <person name="Mammadov A."/>
            <person name="Mammadov A."/>
            <person name="Sharifova S."/>
            <person name="Ojaghi J."/>
            <person name="Eynullazada K."/>
            <person name="Bayramov B."/>
            <person name="Abdulazimova A."/>
            <person name="Shahmuradov I."/>
        </authorList>
    </citation>
    <scope>NUCLEOTIDE SEQUENCE [LARGE SCALE GENOMIC DNA]</scope>
    <source>
        <strain evidence="3">cv. AG2017</strain>
        <tissue evidence="2">Leaf</tissue>
    </source>
</reference>
<dbReference type="GeneID" id="116194224"/>
<protein>
    <recommendedName>
        <fullName evidence="1">IBH1-like N-terminal domain-containing protein</fullName>
    </recommendedName>
</protein>
<accession>A0A2I0J4I8</accession>
<gene>
    <name evidence="2" type="ORF">CRG98_028825</name>
</gene>
<dbReference type="PANTHER" id="PTHR33124">
    <property type="entry name" value="TRANSCRIPTION FACTOR IBH1-LIKE 1"/>
    <property type="match status" value="1"/>
</dbReference>
<evidence type="ECO:0000313" key="3">
    <source>
        <dbReference type="Proteomes" id="UP000233551"/>
    </source>
</evidence>
<keyword evidence="3" id="KW-1185">Reference proteome</keyword>
<feature type="domain" description="IBH1-like N-terminal" evidence="1">
    <location>
        <begin position="15"/>
        <end position="76"/>
    </location>
</feature>
<comment type="caution">
    <text evidence="2">The sequence shown here is derived from an EMBL/GenBank/DDBJ whole genome shotgun (WGS) entry which is preliminary data.</text>
</comment>
<sequence>MTCSFHRVERMENRTSLKKKFLQKWIKGLQLYSPSENLTTITERRKFIKLSADIAMASVRGSMTKWSRALIANASCNSENKVLVEQISGCSTEILRKSAPDLGRACRLQASVAKKITSKKILKRSRRMRKREPLPSRLLPSSIAKRLVKKRTQLLKSLLPGGESMDDESLIKETLDYIVSLRAQVDVMRSLARMSGFKSS</sequence>
<dbReference type="InterPro" id="IPR044660">
    <property type="entry name" value="IBH1-like"/>
</dbReference>
<dbReference type="PANTHER" id="PTHR33124:SF5">
    <property type="entry name" value="TRANSCRIPTION FACTOR IBH1-LIKE 1"/>
    <property type="match status" value="1"/>
</dbReference>
<proteinExistence type="predicted"/>
<evidence type="ECO:0000259" key="1">
    <source>
        <dbReference type="Pfam" id="PF26576"/>
    </source>
</evidence>
<dbReference type="STRING" id="22663.A0A2I0J4I8"/>
<dbReference type="Proteomes" id="UP000233551">
    <property type="component" value="Unassembled WGS sequence"/>
</dbReference>
<dbReference type="OrthoDB" id="1922093at2759"/>
<dbReference type="GO" id="GO:0006355">
    <property type="term" value="P:regulation of DNA-templated transcription"/>
    <property type="evidence" value="ECO:0007669"/>
    <property type="project" value="InterPro"/>
</dbReference>
<dbReference type="EMBL" id="PGOL01002080">
    <property type="protein sequence ID" value="PKI50830.1"/>
    <property type="molecule type" value="Genomic_DNA"/>
</dbReference>